<proteinExistence type="inferred from homology"/>
<dbReference type="PROSITE" id="PS51257">
    <property type="entry name" value="PROKAR_LIPOPROTEIN"/>
    <property type="match status" value="1"/>
</dbReference>
<evidence type="ECO:0000256" key="1">
    <source>
        <dbReference type="ARBA" id="ARBA00004442"/>
    </source>
</evidence>
<sequence>MNKRYIYSACLAVGLLITTSCEKFLVQDHPTSVYDELWWNTAADAELGLYRCYVGIPHGLSGRQIMFLDALSDQLVARQDTRGEYEAYVRGIQASNWDRANHIYMDNYKTIRRTNRLLENIGRVYMEEWKRERFILEGRALRAYYHMELLMLFGGVPIVTTALSPENSYMKRNTEEEVYAFAMSELKACAEKLPARYDFADRTRITSGIAYALMARLALFFHDYEAAREASLKVIESGEYELYRAPNPSDSYTNLFRYAGEENKERIFFRDQGSSGAFTAIGMPSEGGLSVLSPTAAIVDTYQLKDGRNLNELSADSIALFHRDPNHKDMRDPRLKASIFLVGDTFMSSTLNPFDNSGVNANRLGIQYSTATGYWVKKYLDERDKENTSSTRILDFMIIRYAEVLLNYAEALVELDEWNHPDVLYYVNLVRNRAGMPSATLSKYDSKEKMRALIRQERSVELAFEGVHYFDIRRWGTWKEVMNGTVYGAVDPETGRKVEVETRTTNGDRSFWWPIPEVEILSNPNMEQNPGY</sequence>
<comment type="subcellular location">
    <subcellularLocation>
        <location evidence="1">Cell outer membrane</location>
    </subcellularLocation>
</comment>
<keyword evidence="3" id="KW-0732">Signal</keyword>
<dbReference type="InterPro" id="IPR012944">
    <property type="entry name" value="SusD_RagB_dom"/>
</dbReference>
<dbReference type="EMBL" id="PVBQ01000002">
    <property type="protein sequence ID" value="PRD48826.1"/>
    <property type="molecule type" value="Genomic_DNA"/>
</dbReference>
<gene>
    <name evidence="8" type="ORF">C5745_02470</name>
</gene>
<evidence type="ECO:0000256" key="4">
    <source>
        <dbReference type="ARBA" id="ARBA00023136"/>
    </source>
</evidence>
<evidence type="ECO:0000259" key="6">
    <source>
        <dbReference type="Pfam" id="PF07980"/>
    </source>
</evidence>
<dbReference type="InterPro" id="IPR011990">
    <property type="entry name" value="TPR-like_helical_dom_sf"/>
</dbReference>
<name>A0A2S9J7Q3_9SPHI</name>
<evidence type="ECO:0000313" key="8">
    <source>
        <dbReference type="EMBL" id="PRD48826.1"/>
    </source>
</evidence>
<feature type="domain" description="SusD-like N-terminal" evidence="7">
    <location>
        <begin position="93"/>
        <end position="219"/>
    </location>
</feature>
<evidence type="ECO:0000256" key="2">
    <source>
        <dbReference type="ARBA" id="ARBA00006275"/>
    </source>
</evidence>
<keyword evidence="4" id="KW-0472">Membrane</keyword>
<dbReference type="SUPFAM" id="SSF48452">
    <property type="entry name" value="TPR-like"/>
    <property type="match status" value="1"/>
</dbReference>
<dbReference type="Pfam" id="PF14322">
    <property type="entry name" value="SusD-like_3"/>
    <property type="match status" value="1"/>
</dbReference>
<organism evidence="8 9">
    <name type="scientific">Sphingobacterium haloxyli</name>
    <dbReference type="NCBI Taxonomy" id="2100533"/>
    <lineage>
        <taxon>Bacteria</taxon>
        <taxon>Pseudomonadati</taxon>
        <taxon>Bacteroidota</taxon>
        <taxon>Sphingobacteriia</taxon>
        <taxon>Sphingobacteriales</taxon>
        <taxon>Sphingobacteriaceae</taxon>
        <taxon>Sphingobacterium</taxon>
    </lineage>
</organism>
<comment type="caution">
    <text evidence="8">The sequence shown here is derived from an EMBL/GenBank/DDBJ whole genome shotgun (WGS) entry which is preliminary data.</text>
</comment>
<comment type="similarity">
    <text evidence="2">Belongs to the SusD family.</text>
</comment>
<keyword evidence="9" id="KW-1185">Reference proteome</keyword>
<dbReference type="Proteomes" id="UP000239711">
    <property type="component" value="Unassembled WGS sequence"/>
</dbReference>
<dbReference type="RefSeq" id="WP_105715392.1">
    <property type="nucleotide sequence ID" value="NZ_PVBQ01000002.1"/>
</dbReference>
<evidence type="ECO:0000259" key="7">
    <source>
        <dbReference type="Pfam" id="PF14322"/>
    </source>
</evidence>
<dbReference type="AlphaFoldDB" id="A0A2S9J7Q3"/>
<dbReference type="Gene3D" id="1.25.40.390">
    <property type="match status" value="1"/>
</dbReference>
<evidence type="ECO:0000256" key="3">
    <source>
        <dbReference type="ARBA" id="ARBA00022729"/>
    </source>
</evidence>
<accession>A0A2S9J7Q3</accession>
<keyword evidence="5" id="KW-0998">Cell outer membrane</keyword>
<feature type="domain" description="RagB/SusD" evidence="6">
    <location>
        <begin position="269"/>
        <end position="532"/>
    </location>
</feature>
<dbReference type="GO" id="GO:0009279">
    <property type="term" value="C:cell outer membrane"/>
    <property type="evidence" value="ECO:0007669"/>
    <property type="project" value="UniProtKB-SubCell"/>
</dbReference>
<dbReference type="OrthoDB" id="5694214at2"/>
<evidence type="ECO:0000256" key="5">
    <source>
        <dbReference type="ARBA" id="ARBA00023237"/>
    </source>
</evidence>
<dbReference type="InterPro" id="IPR033985">
    <property type="entry name" value="SusD-like_N"/>
</dbReference>
<protein>
    <submittedName>
        <fullName evidence="8">RagB/SusD family nutrient uptake outer membrane protein</fullName>
    </submittedName>
</protein>
<reference evidence="8 9" key="1">
    <citation type="submission" date="2018-02" db="EMBL/GenBank/DDBJ databases">
        <title>The draft genome of Sphingobacterium sp. 5JN-11.</title>
        <authorList>
            <person name="Liu L."/>
            <person name="Li L."/>
            <person name="Liang L."/>
            <person name="Zhang X."/>
            <person name="Wang T."/>
        </authorList>
    </citation>
    <scope>NUCLEOTIDE SEQUENCE [LARGE SCALE GENOMIC DNA]</scope>
    <source>
        <strain evidence="8 9">5JN-11</strain>
    </source>
</reference>
<evidence type="ECO:0000313" key="9">
    <source>
        <dbReference type="Proteomes" id="UP000239711"/>
    </source>
</evidence>
<dbReference type="Pfam" id="PF07980">
    <property type="entry name" value="SusD_RagB"/>
    <property type="match status" value="1"/>
</dbReference>